<gene>
    <name evidence="3" type="ORF">CBA19CS42_26635</name>
</gene>
<accession>A0AA37IE52</accession>
<comment type="caution">
    <text evidence="3">The sequence shown here is derived from an EMBL/GenBank/DDBJ whole genome shotgun (WGS) entry which is preliminary data.</text>
</comment>
<protein>
    <recommendedName>
        <fullName evidence="2">Phage tail lysozyme domain-containing protein</fullName>
    </recommendedName>
</protein>
<feature type="domain" description="Phage tail lysozyme" evidence="2">
    <location>
        <begin position="476"/>
        <end position="607"/>
    </location>
</feature>
<name>A0AA37IE52_9BURK</name>
<feature type="region of interest" description="Disordered" evidence="1">
    <location>
        <begin position="82"/>
        <end position="104"/>
    </location>
</feature>
<evidence type="ECO:0000313" key="3">
    <source>
        <dbReference type="EMBL" id="GJH28165.1"/>
    </source>
</evidence>
<evidence type="ECO:0000313" key="4">
    <source>
        <dbReference type="Proteomes" id="UP001055111"/>
    </source>
</evidence>
<dbReference type="Gene3D" id="1.10.530.10">
    <property type="match status" value="1"/>
</dbReference>
<feature type="compositionally biased region" description="Basic and acidic residues" evidence="1">
    <location>
        <begin position="82"/>
        <end position="100"/>
    </location>
</feature>
<evidence type="ECO:0000259" key="2">
    <source>
        <dbReference type="Pfam" id="PF18013"/>
    </source>
</evidence>
<dbReference type="RefSeq" id="WP_238214964.1">
    <property type="nucleotide sequence ID" value="NZ_BPUS01000014.1"/>
</dbReference>
<dbReference type="AlphaFoldDB" id="A0AA37IE52"/>
<dbReference type="Pfam" id="PF18013">
    <property type="entry name" value="Phage_lysozyme2"/>
    <property type="match status" value="1"/>
</dbReference>
<evidence type="ECO:0000256" key="1">
    <source>
        <dbReference type="SAM" id="MobiDB-lite"/>
    </source>
</evidence>
<proteinExistence type="predicted"/>
<dbReference type="InterPro" id="IPR041219">
    <property type="entry name" value="Phage_lysozyme2"/>
</dbReference>
<sequence length="656" mass="68428">MLSQLRQLSAVRDEPVSALVRAAVREYLERAEQPRAAAPGCAMSANGSIVDELIVLMRLDSTPYEKQSKKIDGMIDSQAKKLERVDKKQKQRSREQDKQWKQSTTAAKDFGNAVGKLGLQLGAVLGVSGGAAGLIGAVGALVGVELGLRRSAVATGLTNRQMQALSGTARRLGADAEAGGQALAQLAREQKQFAINGQAPGLQALGAIGVNVGPDRSPAQMIGDAQQRYRRMTPAQQSQTEAGLSAAGLSNDLIVMIKAPRDAAEEYAKSLDEAATENRKALDAVSDAMESVKNNALNLANTLAGIAQPYIEKFADWVHTGSVKLSEFADKVAAAGGGAEGFQQALAKDYPVLSAALEGLLQTVDVLGVGFQQLERAADGIADAFKSMGRKLLDTIAPEGTELRKNLDALGKRLDDGSKTMPSNADIGNAIIDWAKGAWGGALGLARTEGPTHLSQAANPLRLSTGAAGATGMMPTAQEAMQLMVTKYGRTPAEAAAIWGNLMQESGSNPAAINPKSGAAGLAQWLSKDRVDAFSAFAGTTPDKASWQTQLAFMFSDSEKGRLLAGLSAGGGVAGMTAGVMTKYEAPGKLEANLPRRLKFAQDALSQYQASTAGAQGNGTTINMNGPVTVKADDPRQLANGLQRAGAVTPYQSGSR</sequence>
<reference evidence="3" key="1">
    <citation type="submission" date="2022-09" db="EMBL/GenBank/DDBJ databases">
        <title>Isolation and characterization of 3-chlorobenzoate degrading bacteria from soils in Shizuoka.</title>
        <authorList>
            <person name="Ifat A."/>
            <person name="Ogawa N."/>
            <person name="Kimbara K."/>
            <person name="Moriuchi R."/>
            <person name="Dohra H."/>
            <person name="Shintani M."/>
        </authorList>
    </citation>
    <scope>NUCLEOTIDE SEQUENCE</scope>
    <source>
        <strain evidence="3">19CS4-2</strain>
    </source>
</reference>
<organism evidence="3 4">
    <name type="scientific">Caballeronia novacaledonica</name>
    <dbReference type="NCBI Taxonomy" id="1544861"/>
    <lineage>
        <taxon>Bacteria</taxon>
        <taxon>Pseudomonadati</taxon>
        <taxon>Pseudomonadota</taxon>
        <taxon>Betaproteobacteria</taxon>
        <taxon>Burkholderiales</taxon>
        <taxon>Burkholderiaceae</taxon>
        <taxon>Caballeronia</taxon>
    </lineage>
</organism>
<dbReference type="EMBL" id="BPUS01000014">
    <property type="protein sequence ID" value="GJH28165.1"/>
    <property type="molecule type" value="Genomic_DNA"/>
</dbReference>
<dbReference type="Proteomes" id="UP001055111">
    <property type="component" value="Unassembled WGS sequence"/>
</dbReference>